<dbReference type="InterPro" id="IPR000595">
    <property type="entry name" value="cNMP-bd_dom"/>
</dbReference>
<dbReference type="PANTHER" id="PTHR12101:SF17">
    <property type="entry name" value="BLOOD VESSEL EPICARDIAL SUBSTANCE"/>
    <property type="match status" value="1"/>
</dbReference>
<keyword evidence="7" id="KW-0325">Glycoprotein</keyword>
<dbReference type="Proteomes" id="UP000054725">
    <property type="component" value="Unassembled WGS sequence"/>
</dbReference>
<keyword evidence="8" id="KW-0472">Membrane</keyword>
<dbReference type="Pfam" id="PF00027">
    <property type="entry name" value="cNMP_binding"/>
    <property type="match status" value="1"/>
</dbReference>
<keyword evidence="8" id="KW-1133">Transmembrane helix</keyword>
<comment type="caution">
    <text evidence="10">The sequence shown here is derived from an EMBL/GenBank/DDBJ whole genome shotgun (WGS) entry which is preliminary data.</text>
</comment>
<name>A0A0W0WKA8_9GAMM</name>
<dbReference type="GO" id="GO:0016328">
    <property type="term" value="C:lateral plasma membrane"/>
    <property type="evidence" value="ECO:0007669"/>
    <property type="project" value="UniProtKB-SubCell"/>
</dbReference>
<dbReference type="GO" id="GO:0007155">
    <property type="term" value="P:cell adhesion"/>
    <property type="evidence" value="ECO:0007669"/>
    <property type="project" value="UniProtKB-KW"/>
</dbReference>
<keyword evidence="5" id="KW-0130">Cell adhesion</keyword>
<organism evidence="10 11">
    <name type="scientific">Legionella nautarum</name>
    <dbReference type="NCBI Taxonomy" id="45070"/>
    <lineage>
        <taxon>Bacteria</taxon>
        <taxon>Pseudomonadati</taxon>
        <taxon>Pseudomonadota</taxon>
        <taxon>Gammaproteobacteria</taxon>
        <taxon>Legionellales</taxon>
        <taxon>Legionellaceae</taxon>
        <taxon>Legionella</taxon>
    </lineage>
</organism>
<dbReference type="SMART" id="SM00100">
    <property type="entry name" value="cNMP"/>
    <property type="match status" value="1"/>
</dbReference>
<evidence type="ECO:0000313" key="10">
    <source>
        <dbReference type="EMBL" id="KTD32764.1"/>
    </source>
</evidence>
<dbReference type="PATRIC" id="fig|45070.6.peg.2545"/>
<evidence type="ECO:0000313" key="11">
    <source>
        <dbReference type="Proteomes" id="UP000054725"/>
    </source>
</evidence>
<keyword evidence="11" id="KW-1185">Reference proteome</keyword>
<evidence type="ECO:0000256" key="7">
    <source>
        <dbReference type="ARBA" id="ARBA00023180"/>
    </source>
</evidence>
<dbReference type="OrthoDB" id="6154918at2"/>
<accession>A0A0W0WKA8</accession>
<keyword evidence="6" id="KW-0965">Cell junction</keyword>
<dbReference type="GO" id="GO:0005923">
    <property type="term" value="C:bicellular tight junction"/>
    <property type="evidence" value="ECO:0007669"/>
    <property type="project" value="UniProtKB-SubCell"/>
</dbReference>
<dbReference type="RefSeq" id="WP_058505412.1">
    <property type="nucleotide sequence ID" value="NZ_CAAAIF010000004.1"/>
</dbReference>
<gene>
    <name evidence="10" type="ORF">Lnau_2412</name>
</gene>
<evidence type="ECO:0000256" key="4">
    <source>
        <dbReference type="ARBA" id="ARBA00022473"/>
    </source>
</evidence>
<evidence type="ECO:0000256" key="1">
    <source>
        <dbReference type="ARBA" id="ARBA00004124"/>
    </source>
</evidence>
<dbReference type="InterPro" id="IPR018490">
    <property type="entry name" value="cNMP-bd_dom_sf"/>
</dbReference>
<dbReference type="SUPFAM" id="SSF51206">
    <property type="entry name" value="cAMP-binding domain-like"/>
    <property type="match status" value="1"/>
</dbReference>
<protein>
    <submittedName>
        <fullName evidence="10">Cyclic nucleotide-binding protein</fullName>
    </submittedName>
</protein>
<dbReference type="CDD" id="cd00038">
    <property type="entry name" value="CAP_ED"/>
    <property type="match status" value="1"/>
</dbReference>
<evidence type="ECO:0000259" key="9">
    <source>
        <dbReference type="PROSITE" id="PS50042"/>
    </source>
</evidence>
<comment type="subcellular location">
    <subcellularLocation>
        <location evidence="2">Cell junction</location>
        <location evidence="2">Tight junction</location>
    </subcellularLocation>
    <subcellularLocation>
        <location evidence="1">Lateral cell membrane</location>
    </subcellularLocation>
</comment>
<dbReference type="InterPro" id="IPR014710">
    <property type="entry name" value="RmlC-like_jellyroll"/>
</dbReference>
<dbReference type="GO" id="GO:0030552">
    <property type="term" value="F:cAMP binding"/>
    <property type="evidence" value="ECO:0007669"/>
    <property type="project" value="TreeGrafter"/>
</dbReference>
<dbReference type="PROSITE" id="PS50042">
    <property type="entry name" value="CNMP_BINDING_3"/>
    <property type="match status" value="1"/>
</dbReference>
<feature type="transmembrane region" description="Helical" evidence="8">
    <location>
        <begin position="41"/>
        <end position="64"/>
    </location>
</feature>
<evidence type="ECO:0000256" key="6">
    <source>
        <dbReference type="ARBA" id="ARBA00022949"/>
    </source>
</evidence>
<dbReference type="AlphaFoldDB" id="A0A0W0WKA8"/>
<dbReference type="PANTHER" id="PTHR12101">
    <property type="entry name" value="POPEYE DOMAIN CONTAINING PROTEIN"/>
    <property type="match status" value="1"/>
</dbReference>
<dbReference type="STRING" id="45070.Lnau_2412"/>
<evidence type="ECO:0000256" key="5">
    <source>
        <dbReference type="ARBA" id="ARBA00022889"/>
    </source>
</evidence>
<keyword evidence="4" id="KW-0217">Developmental protein</keyword>
<keyword evidence="8" id="KW-0812">Transmembrane</keyword>
<dbReference type="EMBL" id="LNYO01000024">
    <property type="protein sequence ID" value="KTD32764.1"/>
    <property type="molecule type" value="Genomic_DNA"/>
</dbReference>
<dbReference type="Gene3D" id="2.60.120.10">
    <property type="entry name" value="Jelly Rolls"/>
    <property type="match status" value="1"/>
</dbReference>
<evidence type="ECO:0000256" key="3">
    <source>
        <dbReference type="ARBA" id="ARBA00022427"/>
    </source>
</evidence>
<evidence type="ECO:0000256" key="2">
    <source>
        <dbReference type="ARBA" id="ARBA00004435"/>
    </source>
</evidence>
<proteinExistence type="predicted"/>
<keyword evidence="3" id="KW-0796">Tight junction</keyword>
<feature type="transmembrane region" description="Helical" evidence="8">
    <location>
        <begin position="12"/>
        <end position="35"/>
    </location>
</feature>
<feature type="domain" description="Cyclic nucleotide-binding" evidence="9">
    <location>
        <begin position="92"/>
        <end position="207"/>
    </location>
</feature>
<reference evidence="10 11" key="1">
    <citation type="submission" date="2015-11" db="EMBL/GenBank/DDBJ databases">
        <title>Genomic analysis of 38 Legionella species identifies large and diverse effector repertoires.</title>
        <authorList>
            <person name="Burstein D."/>
            <person name="Amaro F."/>
            <person name="Zusman T."/>
            <person name="Lifshitz Z."/>
            <person name="Cohen O."/>
            <person name="Gilbert J.A."/>
            <person name="Pupko T."/>
            <person name="Shuman H.A."/>
            <person name="Segal G."/>
        </authorList>
    </citation>
    <scope>NUCLEOTIDE SEQUENCE [LARGE SCALE GENOMIC DNA]</scope>
    <source>
        <strain evidence="10 11">ATCC 49506</strain>
    </source>
</reference>
<dbReference type="InterPro" id="IPR006916">
    <property type="entry name" value="POPDC1-3"/>
</dbReference>
<sequence length="219" mass="25217">MIHGIKLDELLYFLASIIGISSFFLTNILLLRSLYMVSSALFVLSGFLYHINIIIIMNSLYFLVNGVQVIRLLLEHSTIILPKDLKPIYNKIFYNMTPREFLSFIKLGNNKSAENNEFLCHEGESTDHLLLILSGAVAIEKHSKKIATLSDYFFIGEMHFLTKKPMSTDVRAETPVHYLEWSHDQINRLHQKKPEVYMKILASIGRDLITKIQQETMPA</sequence>
<evidence type="ECO:0000256" key="8">
    <source>
        <dbReference type="SAM" id="Phobius"/>
    </source>
</evidence>